<protein>
    <submittedName>
        <fullName evidence="1">Cytidylate kinase-like family protein</fullName>
    </submittedName>
</protein>
<dbReference type="AlphaFoldDB" id="A0A413R5B3"/>
<proteinExistence type="predicted"/>
<comment type="caution">
    <text evidence="1">The sequence shown here is derived from an EMBL/GenBank/DDBJ whole genome shotgun (WGS) entry which is preliminary data.</text>
</comment>
<name>A0A413R5B3_9FIRM</name>
<dbReference type="InterPro" id="IPR027417">
    <property type="entry name" value="P-loop_NTPase"/>
</dbReference>
<sequence>MKQIIISVGREFGSGGHIVAQKIAEHYDIPIFNKELLEEMARKEGYSEKALEKYDEKPVNFGFMPLPYAGGNIPIEQEIAMKQFEFIKNKADAEESFVIVGRCADEILAYNPNLVSVFITGDRESKIARVMDREGLDRKQAINKMKRMDKIRKTYHNFYCRNKWGDSRGYDICINTGKTDFDTAKNMVVECVDKLKERSE</sequence>
<accession>A0A413R5B3</accession>
<evidence type="ECO:0000313" key="2">
    <source>
        <dbReference type="Proteomes" id="UP000284779"/>
    </source>
</evidence>
<dbReference type="RefSeq" id="WP_117971617.1">
    <property type="nucleotide sequence ID" value="NZ_CAUBDO010000038.1"/>
</dbReference>
<dbReference type="SUPFAM" id="SSF52540">
    <property type="entry name" value="P-loop containing nucleoside triphosphate hydrolases"/>
    <property type="match status" value="1"/>
</dbReference>
<reference evidence="1 2" key="1">
    <citation type="submission" date="2018-08" db="EMBL/GenBank/DDBJ databases">
        <title>A genome reference for cultivated species of the human gut microbiota.</title>
        <authorList>
            <person name="Zou Y."/>
            <person name="Xue W."/>
            <person name="Luo G."/>
        </authorList>
    </citation>
    <scope>NUCLEOTIDE SEQUENCE [LARGE SCALE GENOMIC DNA]</scope>
    <source>
        <strain evidence="1 2">AM44-11BH</strain>
    </source>
</reference>
<keyword evidence="1" id="KW-0418">Kinase</keyword>
<evidence type="ECO:0000313" key="1">
    <source>
        <dbReference type="EMBL" id="RHA16826.1"/>
    </source>
</evidence>
<keyword evidence="1" id="KW-0808">Transferase</keyword>
<organism evidence="1 2">
    <name type="scientific">Eubacterium ventriosum</name>
    <dbReference type="NCBI Taxonomy" id="39496"/>
    <lineage>
        <taxon>Bacteria</taxon>
        <taxon>Bacillati</taxon>
        <taxon>Bacillota</taxon>
        <taxon>Clostridia</taxon>
        <taxon>Eubacteriales</taxon>
        <taxon>Eubacteriaceae</taxon>
        <taxon>Eubacterium</taxon>
    </lineage>
</organism>
<keyword evidence="2" id="KW-1185">Reference proteome</keyword>
<dbReference type="Gene3D" id="3.40.50.300">
    <property type="entry name" value="P-loop containing nucleotide triphosphate hydrolases"/>
    <property type="match status" value="1"/>
</dbReference>
<dbReference type="Pfam" id="PF13189">
    <property type="entry name" value="Cytidylate_kin2"/>
    <property type="match status" value="1"/>
</dbReference>
<dbReference type="EMBL" id="QSFD01000014">
    <property type="protein sequence ID" value="RHA16826.1"/>
    <property type="molecule type" value="Genomic_DNA"/>
</dbReference>
<dbReference type="GO" id="GO:0016301">
    <property type="term" value="F:kinase activity"/>
    <property type="evidence" value="ECO:0007669"/>
    <property type="project" value="UniProtKB-KW"/>
</dbReference>
<dbReference type="Proteomes" id="UP000284779">
    <property type="component" value="Unassembled WGS sequence"/>
</dbReference>
<gene>
    <name evidence="1" type="ORF">DW944_11130</name>
</gene>